<evidence type="ECO:0000256" key="1">
    <source>
        <dbReference type="ARBA" id="ARBA00004613"/>
    </source>
</evidence>
<evidence type="ECO:0000256" key="3">
    <source>
        <dbReference type="SAM" id="SignalP"/>
    </source>
</evidence>
<evidence type="ECO:0000259" key="4">
    <source>
        <dbReference type="SMART" id="SM01318"/>
    </source>
</evidence>
<proteinExistence type="evidence at transcript level"/>
<keyword evidence="2" id="KW-0964">Secreted</keyword>
<name>A0A0K8TS60_TABBR</name>
<evidence type="ECO:0000313" key="5">
    <source>
        <dbReference type="EMBL" id="JAI16986.1"/>
    </source>
</evidence>
<feature type="chain" id="PRO_5005520183" evidence="3">
    <location>
        <begin position="18"/>
        <end position="84"/>
    </location>
</feature>
<organism evidence="5">
    <name type="scientific">Tabanus bromius</name>
    <name type="common">Band-eyed brown horse fly</name>
    <dbReference type="NCBI Taxonomy" id="304241"/>
    <lineage>
        <taxon>Eukaryota</taxon>
        <taxon>Metazoa</taxon>
        <taxon>Ecdysozoa</taxon>
        <taxon>Arthropoda</taxon>
        <taxon>Hexapoda</taxon>
        <taxon>Insecta</taxon>
        <taxon>Pterygota</taxon>
        <taxon>Neoptera</taxon>
        <taxon>Endopterygota</taxon>
        <taxon>Diptera</taxon>
        <taxon>Brachycera</taxon>
        <taxon>Tabanomorpha</taxon>
        <taxon>Tabanoidea</taxon>
        <taxon>Tabanidae</taxon>
        <taxon>Tabanus</taxon>
    </lineage>
</organism>
<dbReference type="GO" id="GO:0005576">
    <property type="term" value="C:extracellular region"/>
    <property type="evidence" value="ECO:0007669"/>
    <property type="project" value="UniProtKB-SubCell"/>
</dbReference>
<accession>A0A0K8TS60</accession>
<dbReference type="EMBL" id="GDAI01000617">
    <property type="protein sequence ID" value="JAI16986.1"/>
    <property type="molecule type" value="mRNA"/>
</dbReference>
<feature type="domain" description="Single" evidence="4">
    <location>
        <begin position="19"/>
        <end position="84"/>
    </location>
</feature>
<reference evidence="5" key="1">
    <citation type="journal article" date="2015" name="Insect Biochem. Mol. Biol.">
        <title>An insight into the sialome of the horse fly, Tabanus bromius.</title>
        <authorList>
            <person name="Ribeiro J.M."/>
            <person name="Kazimirova M."/>
            <person name="Takac P."/>
            <person name="Andersen J.F."/>
            <person name="Francischetti I.M."/>
        </authorList>
    </citation>
    <scope>NUCLEOTIDE SEQUENCE</scope>
</reference>
<evidence type="ECO:0000256" key="2">
    <source>
        <dbReference type="ARBA" id="ARBA00022525"/>
    </source>
</evidence>
<comment type="subcellular location">
    <subcellularLocation>
        <location evidence="1">Secreted</location>
    </subcellularLocation>
</comment>
<dbReference type="AlphaFoldDB" id="A0A0K8TS60"/>
<keyword evidence="3" id="KW-0732">Signal</keyword>
<feature type="signal peptide" evidence="3">
    <location>
        <begin position="1"/>
        <end position="17"/>
    </location>
</feature>
<sequence length="84" mass="8821">SACFILASAILWQETSADCIVPGAPGPLKTGEIFTPVGECIKITCRGNFVSGIGCGMWVPGPGCKRSEPDTTKPYPDCCPKEIC</sequence>
<feature type="non-terminal residue" evidence="5">
    <location>
        <position position="1"/>
    </location>
</feature>
<protein>
    <submittedName>
        <fullName evidence="5">Putative secreted protein</fullName>
    </submittedName>
</protein>
<dbReference type="InterPro" id="IPR029277">
    <property type="entry name" value="SVWC_dom"/>
</dbReference>
<dbReference type="SMART" id="SM01318">
    <property type="entry name" value="SVWC"/>
    <property type="match status" value="1"/>
</dbReference>
<dbReference type="Pfam" id="PF15430">
    <property type="entry name" value="SVWC"/>
    <property type="match status" value="1"/>
</dbReference>